<evidence type="ECO:0000313" key="11">
    <source>
        <dbReference type="Proteomes" id="UP000515860"/>
    </source>
</evidence>
<organism evidence="10 11">
    <name type="scientific">Wansuia hejianensis</name>
    <dbReference type="NCBI Taxonomy" id="2763667"/>
    <lineage>
        <taxon>Bacteria</taxon>
        <taxon>Bacillati</taxon>
        <taxon>Bacillota</taxon>
        <taxon>Clostridia</taxon>
        <taxon>Lachnospirales</taxon>
        <taxon>Lachnospiraceae</taxon>
        <taxon>Wansuia</taxon>
    </lineage>
</organism>
<evidence type="ECO:0000256" key="7">
    <source>
        <dbReference type="ARBA" id="ARBA00023315"/>
    </source>
</evidence>
<feature type="domain" description="Phosphate acetyl/butaryl transferase" evidence="9">
    <location>
        <begin position="3"/>
        <end position="325"/>
    </location>
</feature>
<dbReference type="RefSeq" id="WP_118642310.1">
    <property type="nucleotide sequence ID" value="NZ_CP060635.1"/>
</dbReference>
<dbReference type="NCBIfam" id="TIGR00651">
    <property type="entry name" value="pta"/>
    <property type="match status" value="1"/>
</dbReference>
<dbReference type="Gene3D" id="3.40.50.10750">
    <property type="entry name" value="Isocitrate/Isopropylmalate dehydrogenase-like"/>
    <property type="match status" value="1"/>
</dbReference>
<dbReference type="SUPFAM" id="SSF53659">
    <property type="entry name" value="Isocitrate/Isopropylmalate dehydrogenase-like"/>
    <property type="match status" value="1"/>
</dbReference>
<protein>
    <recommendedName>
        <fullName evidence="5">Phosphate acetyltransferase</fullName>
        <ecNumber evidence="4">2.3.1.8</ecNumber>
    </recommendedName>
    <alternativeName>
        <fullName evidence="8">Phosphotransacetylase</fullName>
    </alternativeName>
</protein>
<dbReference type="Pfam" id="PF01515">
    <property type="entry name" value="PTA_PTB"/>
    <property type="match status" value="1"/>
</dbReference>
<name>A0A7G9GEE5_9FIRM</name>
<dbReference type="Gene3D" id="3.40.50.10950">
    <property type="match status" value="1"/>
</dbReference>
<reference evidence="10 11" key="1">
    <citation type="submission" date="2020-08" db="EMBL/GenBank/DDBJ databases">
        <authorList>
            <person name="Liu C."/>
            <person name="Sun Q."/>
        </authorList>
    </citation>
    <scope>NUCLEOTIDE SEQUENCE [LARGE SCALE GENOMIC DNA]</scope>
    <source>
        <strain evidence="10 11">NSJ-29</strain>
    </source>
</reference>
<evidence type="ECO:0000313" key="10">
    <source>
        <dbReference type="EMBL" id="QNM09177.1"/>
    </source>
</evidence>
<evidence type="ECO:0000256" key="5">
    <source>
        <dbReference type="ARBA" id="ARBA00021528"/>
    </source>
</evidence>
<dbReference type="EC" id="2.3.1.8" evidence="4"/>
<evidence type="ECO:0000256" key="4">
    <source>
        <dbReference type="ARBA" id="ARBA00012707"/>
    </source>
</evidence>
<proteinExistence type="inferred from homology"/>
<dbReference type="InterPro" id="IPR050500">
    <property type="entry name" value="Phos_Acetyltrans/Butyryltrans"/>
</dbReference>
<dbReference type="GO" id="GO:0008959">
    <property type="term" value="F:phosphate acetyltransferase activity"/>
    <property type="evidence" value="ECO:0007669"/>
    <property type="project" value="UniProtKB-EC"/>
</dbReference>
<dbReference type="InterPro" id="IPR042112">
    <property type="entry name" value="P_AcTrfase_dom2"/>
</dbReference>
<accession>A0A7G9GEE5</accession>
<dbReference type="InterPro" id="IPR012147">
    <property type="entry name" value="P_Ac_Bu_trans"/>
</dbReference>
<evidence type="ECO:0000259" key="9">
    <source>
        <dbReference type="Pfam" id="PF01515"/>
    </source>
</evidence>
<dbReference type="InterPro" id="IPR002505">
    <property type="entry name" value="PTA_PTB"/>
</dbReference>
<sequence>MGFIDTIKARARENKKTIVLPETEDRRTYLAAEQILKEGIADIVLIGSEEAVKKGSEGLDISGAAIVDPATSDRTSAYIDKFVELRAKKGMTPEKAKEILLNDYPYYGCMMVKMGDADGMVSGACHSSADTLRPCLQILKTKPGTKLVSAFFLVAVPDCEYGEDGVFIFSDAGLNQNPNPEELAAIAGSSAETFRFLVQKEPKVAMLSHSTKGSAKHPDVDKVVEATRIAKEQYPDLQLDGELQLDAAIVPEIAASKAPGSPVAGQANVLIFPDLDAGNIGYKLVQRLGKADAYGPITQGIAAPVNDLSRGCSAEDIVGAVAITAVQCAAN</sequence>
<dbReference type="InterPro" id="IPR042113">
    <property type="entry name" value="P_AcTrfase_dom1"/>
</dbReference>
<comment type="similarity">
    <text evidence="3">Belongs to the phosphate acetyltransferase and butyryltransferase family.</text>
</comment>
<evidence type="ECO:0000256" key="3">
    <source>
        <dbReference type="ARBA" id="ARBA00005656"/>
    </source>
</evidence>
<dbReference type="InterPro" id="IPR004614">
    <property type="entry name" value="P_AcTrfase"/>
</dbReference>
<comment type="pathway">
    <text evidence="2">Metabolic intermediate biosynthesis; acetyl-CoA biosynthesis; acetyl-CoA from acetate: step 2/2.</text>
</comment>
<comment type="catalytic activity">
    <reaction evidence="1">
        <text>acetyl-CoA + phosphate = acetyl phosphate + CoA</text>
        <dbReference type="Rhea" id="RHEA:19521"/>
        <dbReference type="ChEBI" id="CHEBI:22191"/>
        <dbReference type="ChEBI" id="CHEBI:43474"/>
        <dbReference type="ChEBI" id="CHEBI:57287"/>
        <dbReference type="ChEBI" id="CHEBI:57288"/>
        <dbReference type="EC" id="2.3.1.8"/>
    </reaction>
</comment>
<dbReference type="Proteomes" id="UP000515860">
    <property type="component" value="Chromosome"/>
</dbReference>
<dbReference type="EMBL" id="CP060635">
    <property type="protein sequence ID" value="QNM09177.1"/>
    <property type="molecule type" value="Genomic_DNA"/>
</dbReference>
<dbReference type="AlphaFoldDB" id="A0A7G9GEE5"/>
<keyword evidence="7 10" id="KW-0012">Acyltransferase</keyword>
<keyword evidence="11" id="KW-1185">Reference proteome</keyword>
<evidence type="ECO:0000256" key="6">
    <source>
        <dbReference type="ARBA" id="ARBA00022679"/>
    </source>
</evidence>
<dbReference type="NCBIfam" id="NF007233">
    <property type="entry name" value="PRK09653.1"/>
    <property type="match status" value="1"/>
</dbReference>
<dbReference type="PANTHER" id="PTHR43356:SF3">
    <property type="entry name" value="PHOSPHATE ACETYLTRANSFERASE"/>
    <property type="match status" value="1"/>
</dbReference>
<dbReference type="KEGG" id="whj:H9Q79_02465"/>
<evidence type="ECO:0000256" key="8">
    <source>
        <dbReference type="ARBA" id="ARBA00031108"/>
    </source>
</evidence>
<keyword evidence="6 10" id="KW-0808">Transferase</keyword>
<evidence type="ECO:0000256" key="1">
    <source>
        <dbReference type="ARBA" id="ARBA00000705"/>
    </source>
</evidence>
<dbReference type="PIRSF" id="PIRSF000428">
    <property type="entry name" value="P_Ac_trans"/>
    <property type="match status" value="1"/>
</dbReference>
<gene>
    <name evidence="10" type="primary">pta</name>
    <name evidence="10" type="ORF">H9Q79_02465</name>
</gene>
<evidence type="ECO:0000256" key="2">
    <source>
        <dbReference type="ARBA" id="ARBA00004989"/>
    </source>
</evidence>
<dbReference type="PANTHER" id="PTHR43356">
    <property type="entry name" value="PHOSPHATE ACETYLTRANSFERASE"/>
    <property type="match status" value="1"/>
</dbReference>